<evidence type="ECO:0000256" key="3">
    <source>
        <dbReference type="ARBA" id="ARBA00023163"/>
    </source>
</evidence>
<evidence type="ECO:0000313" key="6">
    <source>
        <dbReference type="Proteomes" id="UP001139031"/>
    </source>
</evidence>
<gene>
    <name evidence="5" type="ORF">K7C98_22160</name>
</gene>
<dbReference type="PANTHER" id="PTHR46796:SF7">
    <property type="entry name" value="ARAC FAMILY TRANSCRIPTIONAL REGULATOR"/>
    <property type="match status" value="1"/>
</dbReference>
<dbReference type="InterPro" id="IPR032783">
    <property type="entry name" value="AraC_lig"/>
</dbReference>
<comment type="caution">
    <text evidence="5">The sequence shown here is derived from an EMBL/GenBank/DDBJ whole genome shotgun (WGS) entry which is preliminary data.</text>
</comment>
<dbReference type="SMART" id="SM00342">
    <property type="entry name" value="HTH_ARAC"/>
    <property type="match status" value="1"/>
</dbReference>
<evidence type="ECO:0000256" key="2">
    <source>
        <dbReference type="ARBA" id="ARBA00023125"/>
    </source>
</evidence>
<evidence type="ECO:0000313" key="5">
    <source>
        <dbReference type="EMBL" id="MBZ5711956.1"/>
    </source>
</evidence>
<sequence length="313" mass="33258">MTELDALARSLVVLGSEVTSLELGGRWGKHRRAARASAKLYAALHGGGELVVADRRLSLRAGELAFLPRADEHVIRDSAATPIPRDGSACVGMQQTAADVWVSAGTPTTRLVVVDLQVDHADAPWLALLPAVVHITGEQPELGRWLADTLALLGRARALSPSLRETITASWAQALFAEALRAGAGTLPGAEALRDDRVVAALLRLRAEPERPWELGELAAQVGMSRSALAARTTALLGEPVGSYLRRLRLDRAASLLATTDAPIKVIAARVGYASEPAFTRAFVRARGTAPVAYRRALRQPDAARADGAKDMS</sequence>
<feature type="domain" description="HTH araC/xylS-type" evidence="4">
    <location>
        <begin position="196"/>
        <end position="297"/>
    </location>
</feature>
<dbReference type="Proteomes" id="UP001139031">
    <property type="component" value="Unassembled WGS sequence"/>
</dbReference>
<evidence type="ECO:0000256" key="1">
    <source>
        <dbReference type="ARBA" id="ARBA00023015"/>
    </source>
</evidence>
<evidence type="ECO:0000259" key="4">
    <source>
        <dbReference type="PROSITE" id="PS01124"/>
    </source>
</evidence>
<dbReference type="Pfam" id="PF12852">
    <property type="entry name" value="Cupin_6"/>
    <property type="match status" value="1"/>
</dbReference>
<dbReference type="InterPro" id="IPR018060">
    <property type="entry name" value="HTH_AraC"/>
</dbReference>
<dbReference type="InterPro" id="IPR050204">
    <property type="entry name" value="AraC_XylS_family_regulators"/>
</dbReference>
<name>A0ABS7TUW7_9BACT</name>
<dbReference type="SUPFAM" id="SSF46689">
    <property type="entry name" value="Homeodomain-like"/>
    <property type="match status" value="1"/>
</dbReference>
<reference evidence="5" key="1">
    <citation type="submission" date="2021-08" db="EMBL/GenBank/DDBJ databases">
        <authorList>
            <person name="Stevens D.C."/>
        </authorList>
    </citation>
    <scope>NUCLEOTIDE SEQUENCE</scope>
    <source>
        <strain evidence="5">DSM 53165</strain>
    </source>
</reference>
<dbReference type="PANTHER" id="PTHR46796">
    <property type="entry name" value="HTH-TYPE TRANSCRIPTIONAL ACTIVATOR RHAS-RELATED"/>
    <property type="match status" value="1"/>
</dbReference>
<protein>
    <submittedName>
        <fullName evidence="5">AraC family transcriptional regulator</fullName>
    </submittedName>
</protein>
<organism evidence="5 6">
    <name type="scientific">Nannocystis pusilla</name>
    <dbReference type="NCBI Taxonomy" id="889268"/>
    <lineage>
        <taxon>Bacteria</taxon>
        <taxon>Pseudomonadati</taxon>
        <taxon>Myxococcota</taxon>
        <taxon>Polyangia</taxon>
        <taxon>Nannocystales</taxon>
        <taxon>Nannocystaceae</taxon>
        <taxon>Nannocystis</taxon>
    </lineage>
</organism>
<keyword evidence="2" id="KW-0238">DNA-binding</keyword>
<keyword evidence="3" id="KW-0804">Transcription</keyword>
<proteinExistence type="predicted"/>
<accession>A0ABS7TUW7</accession>
<dbReference type="PROSITE" id="PS00041">
    <property type="entry name" value="HTH_ARAC_FAMILY_1"/>
    <property type="match status" value="1"/>
</dbReference>
<dbReference type="Gene3D" id="1.10.10.60">
    <property type="entry name" value="Homeodomain-like"/>
    <property type="match status" value="2"/>
</dbReference>
<keyword evidence="6" id="KW-1185">Reference proteome</keyword>
<dbReference type="RefSeq" id="WP_224193718.1">
    <property type="nucleotide sequence ID" value="NZ_JAIRAU010000028.1"/>
</dbReference>
<dbReference type="InterPro" id="IPR009057">
    <property type="entry name" value="Homeodomain-like_sf"/>
</dbReference>
<dbReference type="InterPro" id="IPR018062">
    <property type="entry name" value="HTH_AraC-typ_CS"/>
</dbReference>
<keyword evidence="1" id="KW-0805">Transcription regulation</keyword>
<dbReference type="EMBL" id="JAIRAU010000028">
    <property type="protein sequence ID" value="MBZ5711956.1"/>
    <property type="molecule type" value="Genomic_DNA"/>
</dbReference>
<dbReference type="PROSITE" id="PS01124">
    <property type="entry name" value="HTH_ARAC_FAMILY_2"/>
    <property type="match status" value="1"/>
</dbReference>
<dbReference type="Pfam" id="PF12833">
    <property type="entry name" value="HTH_18"/>
    <property type="match status" value="1"/>
</dbReference>